<feature type="region of interest" description="Disordered" evidence="1">
    <location>
        <begin position="28"/>
        <end position="47"/>
    </location>
</feature>
<dbReference type="AlphaFoldDB" id="A0A8H3W3Q4"/>
<comment type="caution">
    <text evidence="2">The sequence shown here is derived from an EMBL/GenBank/DDBJ whole genome shotgun (WGS) entry which is preliminary data.</text>
</comment>
<gene>
    <name evidence="2" type="ORF">GQ607_015106</name>
</gene>
<sequence>MTVVGLGSDSRSSIIRCWGCGIGARRRRKHEHAKKSQVAKPKHREAAVGKMTQLDAASGRLHLERSGRAGTAAYQDGYVQVLCAVLSSDEGHLISLHDM</sequence>
<evidence type="ECO:0000313" key="2">
    <source>
        <dbReference type="EMBL" id="KAF0317687.1"/>
    </source>
</evidence>
<accession>A0A8H3W3Q4</accession>
<protein>
    <submittedName>
        <fullName evidence="2">Uncharacterized protein</fullName>
    </submittedName>
</protein>
<reference evidence="2 3" key="1">
    <citation type="submission" date="2019-12" db="EMBL/GenBank/DDBJ databases">
        <title>A genome sequence resource for the geographically widespread anthracnose pathogen Colletotrichum asianum.</title>
        <authorList>
            <person name="Meng Y."/>
        </authorList>
    </citation>
    <scope>NUCLEOTIDE SEQUENCE [LARGE SCALE GENOMIC DNA]</scope>
    <source>
        <strain evidence="2 3">ICMP 18580</strain>
    </source>
</reference>
<evidence type="ECO:0000256" key="1">
    <source>
        <dbReference type="SAM" id="MobiDB-lite"/>
    </source>
</evidence>
<dbReference type="EMBL" id="WOWK01000125">
    <property type="protein sequence ID" value="KAF0317687.1"/>
    <property type="molecule type" value="Genomic_DNA"/>
</dbReference>
<dbReference type="Proteomes" id="UP000434172">
    <property type="component" value="Unassembled WGS sequence"/>
</dbReference>
<keyword evidence="3" id="KW-1185">Reference proteome</keyword>
<feature type="non-terminal residue" evidence="2">
    <location>
        <position position="1"/>
    </location>
</feature>
<name>A0A8H3W3Q4_9PEZI</name>
<proteinExistence type="predicted"/>
<organism evidence="2 3">
    <name type="scientific">Colletotrichum asianum</name>
    <dbReference type="NCBI Taxonomy" id="702518"/>
    <lineage>
        <taxon>Eukaryota</taxon>
        <taxon>Fungi</taxon>
        <taxon>Dikarya</taxon>
        <taxon>Ascomycota</taxon>
        <taxon>Pezizomycotina</taxon>
        <taxon>Sordariomycetes</taxon>
        <taxon>Hypocreomycetidae</taxon>
        <taxon>Glomerellales</taxon>
        <taxon>Glomerellaceae</taxon>
        <taxon>Colletotrichum</taxon>
        <taxon>Colletotrichum gloeosporioides species complex</taxon>
    </lineage>
</organism>
<evidence type="ECO:0000313" key="3">
    <source>
        <dbReference type="Proteomes" id="UP000434172"/>
    </source>
</evidence>
<feature type="compositionally biased region" description="Basic residues" evidence="1">
    <location>
        <begin position="28"/>
        <end position="43"/>
    </location>
</feature>